<evidence type="ECO:0000256" key="1">
    <source>
        <dbReference type="ARBA" id="ARBA00005446"/>
    </source>
</evidence>
<name>A0A9P6IS47_MORAP</name>
<comment type="caution">
    <text evidence="7">The sequence shown here is derived from an EMBL/GenBank/DDBJ whole genome shotgun (WGS) entry which is preliminary data.</text>
</comment>
<evidence type="ECO:0000313" key="8">
    <source>
        <dbReference type="Proteomes" id="UP000738359"/>
    </source>
</evidence>
<evidence type="ECO:0000256" key="3">
    <source>
        <dbReference type="ARBA" id="ARBA00023235"/>
    </source>
</evidence>
<dbReference type="GO" id="GO:0000724">
    <property type="term" value="P:double-strand break repair via homologous recombination"/>
    <property type="evidence" value="ECO:0007669"/>
    <property type="project" value="TreeGrafter"/>
</dbReference>
<comment type="catalytic activity">
    <reaction evidence="4">
        <text>Couples ATP hydrolysis with the unwinding of duplex DNA by translocating in the 3'-5' direction.</text>
        <dbReference type="EC" id="5.6.2.4"/>
    </reaction>
</comment>
<dbReference type="Gene3D" id="3.40.50.300">
    <property type="entry name" value="P-loop containing nucleotide triphosphate hydrolases"/>
    <property type="match status" value="1"/>
</dbReference>
<dbReference type="GO" id="GO:0043138">
    <property type="term" value="F:3'-5' DNA helicase activity"/>
    <property type="evidence" value="ECO:0007669"/>
    <property type="project" value="UniProtKB-EC"/>
</dbReference>
<protein>
    <recommendedName>
        <fullName evidence="5">DNA 3'-5' helicase</fullName>
        <ecNumber evidence="5">5.6.2.4</ecNumber>
    </recommendedName>
</protein>
<dbReference type="PANTHER" id="PTHR13710">
    <property type="entry name" value="DNA HELICASE RECQ FAMILY MEMBER"/>
    <property type="match status" value="1"/>
</dbReference>
<dbReference type="SUPFAM" id="SSF52540">
    <property type="entry name" value="P-loop containing nucleoside triphosphate hydrolases"/>
    <property type="match status" value="1"/>
</dbReference>
<dbReference type="GO" id="GO:0009378">
    <property type="term" value="F:four-way junction helicase activity"/>
    <property type="evidence" value="ECO:0007669"/>
    <property type="project" value="TreeGrafter"/>
</dbReference>
<feature type="domain" description="Helicase C-terminal" evidence="6">
    <location>
        <begin position="43"/>
        <end position="208"/>
    </location>
</feature>
<proteinExistence type="inferred from homology"/>
<evidence type="ECO:0000256" key="2">
    <source>
        <dbReference type="ARBA" id="ARBA00023125"/>
    </source>
</evidence>
<evidence type="ECO:0000256" key="4">
    <source>
        <dbReference type="ARBA" id="ARBA00034617"/>
    </source>
</evidence>
<evidence type="ECO:0000313" key="7">
    <source>
        <dbReference type="EMBL" id="KAF9945828.1"/>
    </source>
</evidence>
<dbReference type="PANTHER" id="PTHR13710:SF105">
    <property type="entry name" value="ATP-DEPENDENT DNA HELICASE Q1"/>
    <property type="match status" value="1"/>
</dbReference>
<dbReference type="OrthoDB" id="10261556at2759"/>
<organism evidence="7 8">
    <name type="scientific">Mortierella alpina</name>
    <name type="common">Oleaginous fungus</name>
    <name type="synonym">Mortierella renispora</name>
    <dbReference type="NCBI Taxonomy" id="64518"/>
    <lineage>
        <taxon>Eukaryota</taxon>
        <taxon>Fungi</taxon>
        <taxon>Fungi incertae sedis</taxon>
        <taxon>Mucoromycota</taxon>
        <taxon>Mortierellomycotina</taxon>
        <taxon>Mortierellomycetes</taxon>
        <taxon>Mortierellales</taxon>
        <taxon>Mortierellaceae</taxon>
        <taxon>Mortierella</taxon>
    </lineage>
</organism>
<gene>
    <name evidence="7" type="ORF">BGZ70_003541</name>
</gene>
<sequence>MLAEVKESLRYHQEVPIIHIGNDRPNIKYVVAKFQHAVSSFQDLDFLVNNFTKTIVYFDNRQHPEEARRHLQEILDNESDRQQIGCYHSLKSDEFKKEALQEFKDGKLRVLLATEALGMGMDISDVTLVIQYGLPKNISALVQRLGRAARDPSLEALEIDMTNPEAFDGAENKAASKRAPRLTAQDKEDARQAIDKWRTIVFKRDYLDPSGAFSLYSEQAVISDKQRENLVSKCAKLFGGFDPHPHGP</sequence>
<dbReference type="GO" id="GO:0005694">
    <property type="term" value="C:chromosome"/>
    <property type="evidence" value="ECO:0007669"/>
    <property type="project" value="TreeGrafter"/>
</dbReference>
<accession>A0A9P6IS47</accession>
<dbReference type="GO" id="GO:0003677">
    <property type="term" value="F:DNA binding"/>
    <property type="evidence" value="ECO:0007669"/>
    <property type="project" value="UniProtKB-KW"/>
</dbReference>
<dbReference type="InterPro" id="IPR001650">
    <property type="entry name" value="Helicase_C-like"/>
</dbReference>
<dbReference type="EC" id="5.6.2.4" evidence="5"/>
<keyword evidence="3" id="KW-0413">Isomerase</keyword>
<dbReference type="InterPro" id="IPR027417">
    <property type="entry name" value="P-loop_NTPase"/>
</dbReference>
<evidence type="ECO:0000256" key="5">
    <source>
        <dbReference type="ARBA" id="ARBA00034808"/>
    </source>
</evidence>
<dbReference type="PROSITE" id="PS51194">
    <property type="entry name" value="HELICASE_CTER"/>
    <property type="match status" value="1"/>
</dbReference>
<evidence type="ECO:0000259" key="6">
    <source>
        <dbReference type="PROSITE" id="PS51194"/>
    </source>
</evidence>
<keyword evidence="2" id="KW-0238">DNA-binding</keyword>
<dbReference type="GO" id="GO:0005737">
    <property type="term" value="C:cytoplasm"/>
    <property type="evidence" value="ECO:0007669"/>
    <property type="project" value="TreeGrafter"/>
</dbReference>
<dbReference type="Pfam" id="PF00271">
    <property type="entry name" value="Helicase_C"/>
    <property type="match status" value="1"/>
</dbReference>
<keyword evidence="8" id="KW-1185">Reference proteome</keyword>
<dbReference type="SMART" id="SM00490">
    <property type="entry name" value="HELICc"/>
    <property type="match status" value="1"/>
</dbReference>
<dbReference type="Proteomes" id="UP000738359">
    <property type="component" value="Unassembled WGS sequence"/>
</dbReference>
<dbReference type="AlphaFoldDB" id="A0A9P6IS47"/>
<comment type="similarity">
    <text evidence="1">Belongs to the helicase family. RecQ subfamily.</text>
</comment>
<reference evidence="7" key="1">
    <citation type="journal article" date="2020" name="Fungal Divers.">
        <title>Resolving the Mortierellaceae phylogeny through synthesis of multi-gene phylogenetics and phylogenomics.</title>
        <authorList>
            <person name="Vandepol N."/>
            <person name="Liber J."/>
            <person name="Desiro A."/>
            <person name="Na H."/>
            <person name="Kennedy M."/>
            <person name="Barry K."/>
            <person name="Grigoriev I.V."/>
            <person name="Miller A.N."/>
            <person name="O'Donnell K."/>
            <person name="Stajich J.E."/>
            <person name="Bonito G."/>
        </authorList>
    </citation>
    <scope>NUCLEOTIDE SEQUENCE</scope>
    <source>
        <strain evidence="7">CK1249</strain>
    </source>
</reference>
<dbReference type="EMBL" id="JAAAHY010001988">
    <property type="protein sequence ID" value="KAF9945828.1"/>
    <property type="molecule type" value="Genomic_DNA"/>
</dbReference>